<keyword evidence="3" id="KW-1185">Reference proteome</keyword>
<dbReference type="SUPFAM" id="SSF55729">
    <property type="entry name" value="Acyl-CoA N-acyltransferases (Nat)"/>
    <property type="match status" value="1"/>
</dbReference>
<protein>
    <submittedName>
        <fullName evidence="2">GNAT family N-acetyltransferase</fullName>
    </submittedName>
</protein>
<evidence type="ECO:0000313" key="2">
    <source>
        <dbReference type="EMBL" id="MSS13910.1"/>
    </source>
</evidence>
<dbReference type="Gene3D" id="3.40.630.30">
    <property type="match status" value="1"/>
</dbReference>
<dbReference type="Proteomes" id="UP000481852">
    <property type="component" value="Unassembled WGS sequence"/>
</dbReference>
<accession>A0A6L5X0W7</accession>
<dbReference type="Pfam" id="PF13527">
    <property type="entry name" value="Acetyltransf_9"/>
    <property type="match status" value="1"/>
</dbReference>
<dbReference type="InterPro" id="IPR016181">
    <property type="entry name" value="Acyl_CoA_acyltransferase"/>
</dbReference>
<evidence type="ECO:0000259" key="1">
    <source>
        <dbReference type="PROSITE" id="PS51186"/>
    </source>
</evidence>
<dbReference type="RefSeq" id="WP_154522648.1">
    <property type="nucleotide sequence ID" value="NZ_JAQYJL010000026.1"/>
</dbReference>
<organism evidence="2 3">
    <name type="scientific">Porcincola intestinalis</name>
    <dbReference type="NCBI Taxonomy" id="2606632"/>
    <lineage>
        <taxon>Bacteria</taxon>
        <taxon>Bacillati</taxon>
        <taxon>Bacillota</taxon>
        <taxon>Clostridia</taxon>
        <taxon>Lachnospirales</taxon>
        <taxon>Lachnospiraceae</taxon>
        <taxon>Porcincola</taxon>
    </lineage>
</organism>
<dbReference type="GO" id="GO:0034069">
    <property type="term" value="F:aminoglycoside N-acetyltransferase activity"/>
    <property type="evidence" value="ECO:0007669"/>
    <property type="project" value="TreeGrafter"/>
</dbReference>
<dbReference type="PANTHER" id="PTHR37817:SF1">
    <property type="entry name" value="N-ACETYLTRANSFERASE EIS"/>
    <property type="match status" value="1"/>
</dbReference>
<dbReference type="InterPro" id="IPR051554">
    <property type="entry name" value="Acetyltransferase_Eis"/>
</dbReference>
<keyword evidence="2" id="KW-0808">Transferase</keyword>
<dbReference type="GO" id="GO:0030649">
    <property type="term" value="P:aminoglycoside antibiotic catabolic process"/>
    <property type="evidence" value="ECO:0007669"/>
    <property type="project" value="TreeGrafter"/>
</dbReference>
<reference evidence="2 3" key="1">
    <citation type="submission" date="2019-08" db="EMBL/GenBank/DDBJ databases">
        <title>In-depth cultivation of the pig gut microbiome towards novel bacterial diversity and tailored functional studies.</title>
        <authorList>
            <person name="Wylensek D."/>
            <person name="Hitch T.C.A."/>
            <person name="Clavel T."/>
        </authorList>
    </citation>
    <scope>NUCLEOTIDE SEQUENCE [LARGE SCALE GENOMIC DNA]</scope>
    <source>
        <strain evidence="2 3">Oil+RF-744-WCA-WT-11</strain>
    </source>
</reference>
<name>A0A6L5X0W7_9FIRM</name>
<comment type="caution">
    <text evidence="2">The sequence shown here is derived from an EMBL/GenBank/DDBJ whole genome shotgun (WGS) entry which is preliminary data.</text>
</comment>
<gene>
    <name evidence="2" type="ORF">FYJ35_02440</name>
</gene>
<evidence type="ECO:0000313" key="3">
    <source>
        <dbReference type="Proteomes" id="UP000481852"/>
    </source>
</evidence>
<feature type="domain" description="N-acetyltransferase" evidence="1">
    <location>
        <begin position="1"/>
        <end position="155"/>
    </location>
</feature>
<dbReference type="EMBL" id="VULZ01000002">
    <property type="protein sequence ID" value="MSS13910.1"/>
    <property type="molecule type" value="Genomic_DNA"/>
</dbReference>
<dbReference type="InterPro" id="IPR000182">
    <property type="entry name" value="GNAT_dom"/>
</dbReference>
<dbReference type="AlphaFoldDB" id="A0A6L5X0W7"/>
<proteinExistence type="predicted"/>
<dbReference type="PANTHER" id="PTHR37817">
    <property type="entry name" value="N-ACETYLTRANSFERASE EIS"/>
    <property type="match status" value="1"/>
</dbReference>
<sequence>MEFLRLPREQNILTKPLYEEVFPEDKGAFSDYYYQEVAPESAIYAARQAREDICSMVHLNPTRLLWNGEQITIPYIVAVATRKELRHRGLMRSLLDMIFRDLEAEGVPFAFLMPIDEAIYKPFGFERTWSWQWEEHVLCGETGGDRKYVAAASLSDGELASFADRVNRTLSRRFELFTERSLSYYRRLEKEQRASGGELQILLEGGKPAAAVQTAREAYPPMMCRIMNREAYERHLRSASDTPFRHAYVCEVV</sequence>
<dbReference type="PROSITE" id="PS51186">
    <property type="entry name" value="GNAT"/>
    <property type="match status" value="1"/>
</dbReference>